<evidence type="ECO:0000313" key="10">
    <source>
        <dbReference type="Proteomes" id="UP001213000"/>
    </source>
</evidence>
<dbReference type="Pfam" id="PF00075">
    <property type="entry name" value="RNase_H"/>
    <property type="match status" value="1"/>
</dbReference>
<comment type="similarity">
    <text evidence="2">Belongs to the RNase H family.</text>
</comment>
<dbReference type="GO" id="GO:0043137">
    <property type="term" value="P:DNA replication, removal of RNA primer"/>
    <property type="evidence" value="ECO:0007669"/>
    <property type="project" value="TreeGrafter"/>
</dbReference>
<feature type="domain" description="RNase H type-1" evidence="8">
    <location>
        <begin position="55"/>
        <end position="215"/>
    </location>
</feature>
<organism evidence="9 10">
    <name type="scientific">Leucocoprinus birnbaumii</name>
    <dbReference type="NCBI Taxonomy" id="56174"/>
    <lineage>
        <taxon>Eukaryota</taxon>
        <taxon>Fungi</taxon>
        <taxon>Dikarya</taxon>
        <taxon>Basidiomycota</taxon>
        <taxon>Agaricomycotina</taxon>
        <taxon>Agaricomycetes</taxon>
        <taxon>Agaricomycetidae</taxon>
        <taxon>Agaricales</taxon>
        <taxon>Agaricineae</taxon>
        <taxon>Agaricaceae</taxon>
        <taxon>Leucocoprinus</taxon>
    </lineage>
</organism>
<evidence type="ECO:0000256" key="5">
    <source>
        <dbReference type="ARBA" id="ARBA00022723"/>
    </source>
</evidence>
<dbReference type="GO" id="GO:0046872">
    <property type="term" value="F:metal ion binding"/>
    <property type="evidence" value="ECO:0007669"/>
    <property type="project" value="UniProtKB-KW"/>
</dbReference>
<comment type="caution">
    <text evidence="9">The sequence shown here is derived from an EMBL/GenBank/DDBJ whole genome shotgun (WGS) entry which is preliminary data.</text>
</comment>
<dbReference type="PANTHER" id="PTHR10642:SF26">
    <property type="entry name" value="RIBONUCLEASE H1"/>
    <property type="match status" value="1"/>
</dbReference>
<evidence type="ECO:0000313" key="9">
    <source>
        <dbReference type="EMBL" id="KAJ3557598.1"/>
    </source>
</evidence>
<dbReference type="PANTHER" id="PTHR10642">
    <property type="entry name" value="RIBONUCLEASE H1"/>
    <property type="match status" value="1"/>
</dbReference>
<keyword evidence="10" id="KW-1185">Reference proteome</keyword>
<keyword evidence="6" id="KW-0255">Endonuclease</keyword>
<evidence type="ECO:0000259" key="8">
    <source>
        <dbReference type="PROSITE" id="PS50879"/>
    </source>
</evidence>
<dbReference type="SUPFAM" id="SSF53098">
    <property type="entry name" value="Ribonuclease H-like"/>
    <property type="match status" value="1"/>
</dbReference>
<dbReference type="EC" id="3.1.26.4" evidence="3"/>
<sequence length="216" mass="23813">METPLGIGHSIAKRIQSSQYNETPSRLYTPVPNCAGETSADVLVRHCKECKLCSVYDNLVVFVDGACPGNGTADARAGLGVFFHSDSPLNFSAPLPEGPHTNQRAEICAAIIALEIVKEFFDSGCHRGPWGNDFTGVIVISDSAYLVNAMTDWISKWLKNGWRNADGKRVVHKEDILELEELVEYLEGNRFSVKFWHVERSQNAYADALAKQAVAI</sequence>
<dbReference type="InterPro" id="IPR012337">
    <property type="entry name" value="RNaseH-like_sf"/>
</dbReference>
<name>A0AAD5VLP7_9AGAR</name>
<dbReference type="Gene3D" id="3.30.420.10">
    <property type="entry name" value="Ribonuclease H-like superfamily/Ribonuclease H"/>
    <property type="match status" value="1"/>
</dbReference>
<evidence type="ECO:0000256" key="2">
    <source>
        <dbReference type="ARBA" id="ARBA00005300"/>
    </source>
</evidence>
<dbReference type="CDD" id="cd13934">
    <property type="entry name" value="RNase_H_Dikarya_like"/>
    <property type="match status" value="1"/>
</dbReference>
<reference evidence="9" key="1">
    <citation type="submission" date="2022-07" db="EMBL/GenBank/DDBJ databases">
        <title>Genome Sequence of Leucocoprinus birnbaumii.</title>
        <authorList>
            <person name="Buettner E."/>
        </authorList>
    </citation>
    <scope>NUCLEOTIDE SEQUENCE</scope>
    <source>
        <strain evidence="9">VT141</strain>
    </source>
</reference>
<dbReference type="InterPro" id="IPR002156">
    <property type="entry name" value="RNaseH_domain"/>
</dbReference>
<dbReference type="InterPro" id="IPR036397">
    <property type="entry name" value="RNaseH_sf"/>
</dbReference>
<gene>
    <name evidence="9" type="ORF">NP233_g11700</name>
</gene>
<keyword evidence="7" id="KW-0378">Hydrolase</keyword>
<keyword evidence="5" id="KW-0479">Metal-binding</keyword>
<dbReference type="GO" id="GO:0004523">
    <property type="term" value="F:RNA-DNA hybrid ribonuclease activity"/>
    <property type="evidence" value="ECO:0007669"/>
    <property type="project" value="UniProtKB-EC"/>
</dbReference>
<dbReference type="PROSITE" id="PS50879">
    <property type="entry name" value="RNASE_H_1"/>
    <property type="match status" value="1"/>
</dbReference>
<dbReference type="Proteomes" id="UP001213000">
    <property type="component" value="Unassembled WGS sequence"/>
</dbReference>
<dbReference type="GO" id="GO:0003676">
    <property type="term" value="F:nucleic acid binding"/>
    <property type="evidence" value="ECO:0007669"/>
    <property type="project" value="InterPro"/>
</dbReference>
<protein>
    <recommendedName>
        <fullName evidence="3">ribonuclease H</fullName>
        <ecNumber evidence="3">3.1.26.4</ecNumber>
    </recommendedName>
</protein>
<evidence type="ECO:0000256" key="6">
    <source>
        <dbReference type="ARBA" id="ARBA00022759"/>
    </source>
</evidence>
<dbReference type="EMBL" id="JANIEX010001468">
    <property type="protein sequence ID" value="KAJ3557598.1"/>
    <property type="molecule type" value="Genomic_DNA"/>
</dbReference>
<dbReference type="InterPro" id="IPR050092">
    <property type="entry name" value="RNase_H"/>
</dbReference>
<accession>A0AAD5VLP7</accession>
<evidence type="ECO:0000256" key="7">
    <source>
        <dbReference type="ARBA" id="ARBA00022801"/>
    </source>
</evidence>
<keyword evidence="4" id="KW-0540">Nuclease</keyword>
<proteinExistence type="inferred from homology"/>
<evidence type="ECO:0000256" key="1">
    <source>
        <dbReference type="ARBA" id="ARBA00000077"/>
    </source>
</evidence>
<evidence type="ECO:0000256" key="3">
    <source>
        <dbReference type="ARBA" id="ARBA00012180"/>
    </source>
</evidence>
<comment type="catalytic activity">
    <reaction evidence="1">
        <text>Endonucleolytic cleavage to 5'-phosphomonoester.</text>
        <dbReference type="EC" id="3.1.26.4"/>
    </reaction>
</comment>
<evidence type="ECO:0000256" key="4">
    <source>
        <dbReference type="ARBA" id="ARBA00022722"/>
    </source>
</evidence>
<dbReference type="AlphaFoldDB" id="A0AAD5VLP7"/>